<evidence type="ECO:0000313" key="6">
    <source>
        <dbReference type="Proteomes" id="UP000298656"/>
    </source>
</evidence>
<evidence type="ECO:0000256" key="2">
    <source>
        <dbReference type="ARBA" id="ARBA00022723"/>
    </source>
</evidence>
<reference evidence="5 6" key="1">
    <citation type="submission" date="2019-05" db="EMBL/GenBank/DDBJ databases">
        <title>Burkholderia sp. DHOD12, isolated from subtropical forest soil.</title>
        <authorList>
            <person name="Gao Z.-H."/>
            <person name="Qiu L.-H."/>
        </authorList>
    </citation>
    <scope>NUCLEOTIDE SEQUENCE [LARGE SCALE GENOMIC DNA]</scope>
    <source>
        <strain evidence="5 6">DHOD12</strain>
    </source>
</reference>
<dbReference type="InterPro" id="IPR013785">
    <property type="entry name" value="Aldolase_TIM"/>
</dbReference>
<organism evidence="5 6">
    <name type="scientific">Trinickia violacea</name>
    <dbReference type="NCBI Taxonomy" id="2571746"/>
    <lineage>
        <taxon>Bacteria</taxon>
        <taxon>Pseudomonadati</taxon>
        <taxon>Pseudomonadota</taxon>
        <taxon>Betaproteobacteria</taxon>
        <taxon>Burkholderiales</taxon>
        <taxon>Burkholderiaceae</taxon>
        <taxon>Trinickia</taxon>
    </lineage>
</organism>
<dbReference type="InterPro" id="IPR000891">
    <property type="entry name" value="PYR_CT"/>
</dbReference>
<dbReference type="PROSITE" id="PS50991">
    <property type="entry name" value="PYR_CT"/>
    <property type="match status" value="1"/>
</dbReference>
<dbReference type="GO" id="GO:0046951">
    <property type="term" value="P:ketone body biosynthetic process"/>
    <property type="evidence" value="ECO:0007669"/>
    <property type="project" value="TreeGrafter"/>
</dbReference>
<proteinExistence type="inferred from homology"/>
<dbReference type="GO" id="GO:0006552">
    <property type="term" value="P:L-leucine catabolic process"/>
    <property type="evidence" value="ECO:0007669"/>
    <property type="project" value="TreeGrafter"/>
</dbReference>
<keyword evidence="6" id="KW-1185">Reference proteome</keyword>
<feature type="domain" description="Pyruvate carboxyltransferase" evidence="4">
    <location>
        <begin position="13"/>
        <end position="281"/>
    </location>
</feature>
<dbReference type="CDD" id="cd07938">
    <property type="entry name" value="DRE_TIM_HMGL"/>
    <property type="match status" value="1"/>
</dbReference>
<dbReference type="Gene3D" id="3.20.20.70">
    <property type="entry name" value="Aldolase class I"/>
    <property type="match status" value="1"/>
</dbReference>
<dbReference type="PANTHER" id="PTHR42738:SF7">
    <property type="entry name" value="HYDROXYMETHYLGLUTARYL-COA LYASE"/>
    <property type="match status" value="1"/>
</dbReference>
<keyword evidence="2" id="KW-0479">Metal-binding</keyword>
<dbReference type="KEGG" id="tvl:FAZ95_22140"/>
<dbReference type="FunFam" id="3.20.20.70:FF:000071">
    <property type="entry name" value="Hydroxymethylglutaryl-CoA lyase"/>
    <property type="match status" value="1"/>
</dbReference>
<name>A0A4P8IU93_9BURK</name>
<evidence type="ECO:0000259" key="4">
    <source>
        <dbReference type="PROSITE" id="PS50991"/>
    </source>
</evidence>
<accession>A0A4P8IU93</accession>
<dbReference type="InterPro" id="IPR043594">
    <property type="entry name" value="HMGL"/>
</dbReference>
<dbReference type="NCBIfam" id="NF004283">
    <property type="entry name" value="PRK05692.1"/>
    <property type="match status" value="1"/>
</dbReference>
<dbReference type="Pfam" id="PF00682">
    <property type="entry name" value="HMGL-like"/>
    <property type="match status" value="1"/>
</dbReference>
<protein>
    <submittedName>
        <fullName evidence="5">Hydroxymethylglutaryl-CoA lyase</fullName>
    </submittedName>
</protein>
<gene>
    <name evidence="5" type="ORF">FAZ95_22140</name>
</gene>
<keyword evidence="3 5" id="KW-0456">Lyase</keyword>
<sequence>MSTNVWNGEHRRIHMQEVGTRDGLQAECAFVDTQDKIALVNALSDSGVAKIEVTAFVSPQAIPALRDAEIVMREIERKPGVVYTALVPNVRGAERAIDARADELNLVMSASESHNLANLRMTQAQSFGALKQVASLARASKLPVDISLSCAFGCPMEGDVSEATVLHWSQRLIEEAGARGITLCDTTGMAYPSQVARLTAMFIEHWPHTELTLHFHNTRGMGLANVLAAIDAGANRFDASLGGIGGCPYAPGASGNVCSEEIVHALECMGYDTGVDLAALIAASKRLPALIGHETPSQIVKAGRRLDLHPLPADFAAIRERALQRDAASAEPRG</sequence>
<dbReference type="AlphaFoldDB" id="A0A4P8IU93"/>
<dbReference type="GO" id="GO:0004419">
    <property type="term" value="F:hydroxymethylglutaryl-CoA lyase activity"/>
    <property type="evidence" value="ECO:0007669"/>
    <property type="project" value="TreeGrafter"/>
</dbReference>
<dbReference type="Proteomes" id="UP000298656">
    <property type="component" value="Chromosome 2"/>
</dbReference>
<comment type="similarity">
    <text evidence="1">Belongs to the HMG-CoA lyase family.</text>
</comment>
<evidence type="ECO:0000313" key="5">
    <source>
        <dbReference type="EMBL" id="QCP51921.1"/>
    </source>
</evidence>
<dbReference type="PANTHER" id="PTHR42738">
    <property type="entry name" value="HYDROXYMETHYLGLUTARYL-COA LYASE"/>
    <property type="match status" value="1"/>
</dbReference>
<dbReference type="SUPFAM" id="SSF51569">
    <property type="entry name" value="Aldolase"/>
    <property type="match status" value="1"/>
</dbReference>
<dbReference type="OrthoDB" id="9784013at2"/>
<dbReference type="RefSeq" id="WP_137334694.1">
    <property type="nucleotide sequence ID" value="NZ_CP040078.1"/>
</dbReference>
<evidence type="ECO:0000256" key="3">
    <source>
        <dbReference type="ARBA" id="ARBA00023239"/>
    </source>
</evidence>
<dbReference type="GO" id="GO:0046872">
    <property type="term" value="F:metal ion binding"/>
    <property type="evidence" value="ECO:0007669"/>
    <property type="project" value="UniProtKB-KW"/>
</dbReference>
<evidence type="ECO:0000256" key="1">
    <source>
        <dbReference type="ARBA" id="ARBA00009405"/>
    </source>
</evidence>
<dbReference type="EMBL" id="CP040078">
    <property type="protein sequence ID" value="QCP51921.1"/>
    <property type="molecule type" value="Genomic_DNA"/>
</dbReference>